<dbReference type="GO" id="GO:0003677">
    <property type="term" value="F:DNA binding"/>
    <property type="evidence" value="ECO:0007669"/>
    <property type="project" value="UniProtKB-KW"/>
</dbReference>
<dbReference type="Pfam" id="PF04313">
    <property type="entry name" value="HSDR_N"/>
    <property type="match status" value="1"/>
</dbReference>
<dbReference type="PANTHER" id="PTHR30195:SF15">
    <property type="entry name" value="TYPE I RESTRICTION ENZYME HINDI ENDONUCLEASE SUBUNIT"/>
    <property type="match status" value="1"/>
</dbReference>
<feature type="domain" description="Helicase ATP-binding" evidence="11">
    <location>
        <begin position="280"/>
        <end position="481"/>
    </location>
</feature>
<evidence type="ECO:0000259" key="11">
    <source>
        <dbReference type="PROSITE" id="PS51192"/>
    </source>
</evidence>
<dbReference type="KEGG" id="bhl:Bache_1633"/>
<dbReference type="OrthoDB" id="9758243at2"/>
<gene>
    <name evidence="12" type="ordered locus">Bache_1633</name>
</gene>
<dbReference type="HOGENOM" id="CLU_005762_0_1_10"/>
<dbReference type="CDD" id="cd18800">
    <property type="entry name" value="SF2_C_EcoR124I-like"/>
    <property type="match status" value="1"/>
</dbReference>
<dbReference type="Pfam" id="PF18766">
    <property type="entry name" value="SWI2_SNF2"/>
    <property type="match status" value="1"/>
</dbReference>
<dbReference type="PATRIC" id="fig|693979.3.peg.1726"/>
<dbReference type="InterPro" id="IPR007409">
    <property type="entry name" value="Restrct_endonuc_type1_HsdR_N"/>
</dbReference>
<dbReference type="Pfam" id="PF22679">
    <property type="entry name" value="T1R_D3-like"/>
    <property type="match status" value="1"/>
</dbReference>
<dbReference type="Gene3D" id="3.90.1570.50">
    <property type="match status" value="1"/>
</dbReference>
<evidence type="ECO:0000256" key="7">
    <source>
        <dbReference type="ARBA" id="ARBA00022801"/>
    </source>
</evidence>
<dbReference type="AlphaFoldDB" id="E6SWT4"/>
<keyword evidence="6" id="KW-0255">Endonuclease</keyword>
<keyword evidence="9 10" id="KW-0238">DNA-binding</keyword>
<evidence type="ECO:0000256" key="10">
    <source>
        <dbReference type="RuleBase" id="RU364115"/>
    </source>
</evidence>
<dbReference type="InterPro" id="IPR051268">
    <property type="entry name" value="Type-I_R_enzyme_R_subunit"/>
</dbReference>
<dbReference type="SUPFAM" id="SSF52540">
    <property type="entry name" value="P-loop containing nucleoside triphosphate hydrolases"/>
    <property type="match status" value="1"/>
</dbReference>
<sequence>MSDYIDQKEREYQNEIVKLFCDELKYDYLGKLQYAKSKTTLDNGEKNSPIIDSEVRRFLSSPSNHYTDFQIEEALRILKEETRLPDKKRGILSDTSNSVYERLITHIAIQPDAEHKHENVTLFDFDNPLTNHFAIAEEVSYIDPLTGKHSRPDIVVYVNGIALCVIELKRSTVSLEEGIKQSLSNELDLIPSFFTTTQFTVAASDKNGFKYATILTPQKFWCHWKRDDHAVGVKLTDKEAFREFFRKDVFFDLFRYGVINDGGRKKVMRPHQFHALRAAMPRLKEKTDGVIWHSQGSGKSLTMVWLAKYIRRNFKNPRVLVITDRTELDVQINNTFLGVSESIYQAKSADDLLDALQMANRVKDNSHKSWLVCSLIHKFGRHINPETGKEEVGDDNANIPLEKYLEELQALLKAKYPNGFKAKGEHKFVFVDECHRTQGGRLHEAMRAIMGSDVMFIGFTGTPLLHEEKKKGGYAQYTKVANESEHRFGPFIHKYLHKEAVDDKVILDLQYEGRDVEQEVSDKNKLDEKLDEMMKGVAEENRRNIEDRWATVQKIYSSRERIERIANSIFDDMARYPLNQDWCNAMLVCDSIYSAYKYYQYFQHKADNTILKDRCAVVTSYNPNDGDLRKKEDGDEATQDEAKFKNEMATQSHKDLGVRNAEEYEVKAKRLFVNQPACMKLLIVVDKLLTGFDAPSATYLYIDKDMRDHNLFQAICRVNRLGVDLKRDPDDENSETIFTHKEFGFIVDFKHTFSNIKNAITNFNDANGGLSGYDSEDIEGLLEDAITRNKKRLNDAKEAYDAMRSDWERQGIHTVDEVVEYFLTDFENNPAKERRLLFYKITQAFVVAYHNIADYIIRAGFTQEEADCLHKSACEASSLRQRVKQASDEDFDVKMRDPQMRQLLDRYIRADEADTIIPATADFSFLDLLTSSSNTDDAARKAEEEAGSKKAAAEKITAKARLVINDWKQRDKAQGESFAVRLQTIIDEIKKETEVTVETIKQLIELIKSMNGKSATPESLTSDFEKALWNNRSDWTKLDNDAAIELILTISEYFQIKVFDGWKDLTRPAGFKCLKGLNKILGENSNEEQIYAVHSIAANNL</sequence>
<keyword evidence="8 10" id="KW-0067">ATP-binding</keyword>
<reference key="1">
    <citation type="submission" date="2010-11" db="EMBL/GenBank/DDBJ databases">
        <title>The complete genome of Bacteroides helcogenes P 36-108.</title>
        <authorList>
            <consortium name="US DOE Joint Genome Institute (JGI-PGF)"/>
            <person name="Lucas S."/>
            <person name="Copeland A."/>
            <person name="Lapidus A."/>
            <person name="Bruce D."/>
            <person name="Goodwin L."/>
            <person name="Pitluck S."/>
            <person name="Kyrpides N."/>
            <person name="Mavromatis K."/>
            <person name="Ivanova N."/>
            <person name="Zeytun A."/>
            <person name="Brettin T."/>
            <person name="Detter J.C."/>
            <person name="Tapia R."/>
            <person name="Han C."/>
            <person name="Land M."/>
            <person name="Hauser L."/>
            <person name="Markowitz V."/>
            <person name="Cheng J.-F."/>
            <person name="Hugenholtz P."/>
            <person name="Woyke T."/>
            <person name="Wu D."/>
            <person name="Gronow S."/>
            <person name="Wellnitz S."/>
            <person name="Brambilla E."/>
            <person name="Klenk H.-P."/>
            <person name="Eisen J.A."/>
        </authorList>
    </citation>
    <scope>NUCLEOTIDE SEQUENCE</scope>
    <source>
        <strain>P 36-108</strain>
    </source>
</reference>
<name>E6SWT4_BACT6</name>
<evidence type="ECO:0000256" key="2">
    <source>
        <dbReference type="ARBA" id="ARBA00008598"/>
    </source>
</evidence>
<comment type="similarity">
    <text evidence="2 10">Belongs to the HsdR family.</text>
</comment>
<dbReference type="NCBIfam" id="TIGR00348">
    <property type="entry name" value="hsdR"/>
    <property type="match status" value="1"/>
</dbReference>
<comment type="catalytic activity">
    <reaction evidence="1 10">
        <text>Endonucleolytic cleavage of DNA to give random double-stranded fragments with terminal 5'-phosphates, ATP is simultaneously hydrolyzed.</text>
        <dbReference type="EC" id="3.1.21.3"/>
    </reaction>
</comment>
<organism evidence="12 13">
    <name type="scientific">Bacteroides helcogenes (strain ATCC 35417 / DSM 20613 / JCM 6297 / CCUG 15421 / P 36-108)</name>
    <dbReference type="NCBI Taxonomy" id="693979"/>
    <lineage>
        <taxon>Bacteria</taxon>
        <taxon>Pseudomonadati</taxon>
        <taxon>Bacteroidota</taxon>
        <taxon>Bacteroidia</taxon>
        <taxon>Bacteroidales</taxon>
        <taxon>Bacteroidaceae</taxon>
        <taxon>Bacteroides</taxon>
    </lineage>
</organism>
<dbReference type="REBASE" id="31562">
    <property type="entry name" value="Bhe36ORF1634P"/>
</dbReference>
<keyword evidence="3" id="KW-0540">Nuclease</keyword>
<dbReference type="InterPro" id="IPR040980">
    <property type="entry name" value="SWI2_SNF2"/>
</dbReference>
<dbReference type="GO" id="GO:0009307">
    <property type="term" value="P:DNA restriction-modification system"/>
    <property type="evidence" value="ECO:0007669"/>
    <property type="project" value="UniProtKB-KW"/>
</dbReference>
<dbReference type="SMART" id="SM00487">
    <property type="entry name" value="DEXDc"/>
    <property type="match status" value="1"/>
</dbReference>
<dbReference type="CDD" id="cd22332">
    <property type="entry name" value="HsdR_N"/>
    <property type="match status" value="1"/>
</dbReference>
<keyword evidence="4 10" id="KW-0547">Nucleotide-binding</keyword>
<evidence type="ECO:0000256" key="9">
    <source>
        <dbReference type="ARBA" id="ARBA00023125"/>
    </source>
</evidence>
<dbReference type="PROSITE" id="PS51192">
    <property type="entry name" value="HELICASE_ATP_BIND_1"/>
    <property type="match status" value="1"/>
</dbReference>
<protein>
    <recommendedName>
        <fullName evidence="10">Type I restriction enzyme endonuclease subunit</fullName>
        <shortName evidence="10">R protein</shortName>
        <ecNumber evidence="10">3.1.21.3</ecNumber>
    </recommendedName>
</protein>
<evidence type="ECO:0000256" key="5">
    <source>
        <dbReference type="ARBA" id="ARBA00022747"/>
    </source>
</evidence>
<evidence type="ECO:0000313" key="13">
    <source>
        <dbReference type="Proteomes" id="UP000008630"/>
    </source>
</evidence>
<reference evidence="12 13" key="2">
    <citation type="journal article" date="2011" name="Stand. Genomic Sci.">
        <title>Complete genome sequence of Bacteroides helcogenes type strain (P 36-108).</title>
        <authorList>
            <person name="Pati A."/>
            <person name="Gronow S."/>
            <person name="Zeytun A."/>
            <person name="Lapidus A."/>
            <person name="Nolan M."/>
            <person name="Hammon N."/>
            <person name="Deshpande S."/>
            <person name="Cheng J.F."/>
            <person name="Tapia R."/>
            <person name="Han C."/>
            <person name="Goodwin L."/>
            <person name="Pitluck S."/>
            <person name="Liolios K."/>
            <person name="Pagani I."/>
            <person name="Ivanova N."/>
            <person name="Mavromatis K."/>
            <person name="Chen A."/>
            <person name="Palaniappan K."/>
            <person name="Land M."/>
            <person name="Hauser L."/>
            <person name="Chang Y.J."/>
            <person name="Jeffries C.D."/>
            <person name="Detter J.C."/>
            <person name="Brambilla E."/>
            <person name="Rohde M."/>
            <person name="Goker M."/>
            <person name="Woyke T."/>
            <person name="Bristow J."/>
            <person name="Eisen J.A."/>
            <person name="Markowitz V."/>
            <person name="Hugenholtz P."/>
            <person name="Kyrpides N.C."/>
            <person name="Klenk H.P."/>
            <person name="Lucas S."/>
        </authorList>
    </citation>
    <scope>NUCLEOTIDE SEQUENCE [LARGE SCALE GENOMIC DNA]</scope>
    <source>
        <strain evidence="13">ATCC 35417 / DSM 20613 / JCM 6297 / CCUG 15421 / P 36-108</strain>
    </source>
</reference>
<evidence type="ECO:0000256" key="8">
    <source>
        <dbReference type="ARBA" id="ARBA00022840"/>
    </source>
</evidence>
<evidence type="ECO:0000256" key="3">
    <source>
        <dbReference type="ARBA" id="ARBA00022722"/>
    </source>
</evidence>
<dbReference type="PANTHER" id="PTHR30195">
    <property type="entry name" value="TYPE I SITE-SPECIFIC DEOXYRIBONUCLEASE PROTEIN SUBUNIT M AND R"/>
    <property type="match status" value="1"/>
</dbReference>
<evidence type="ECO:0000256" key="4">
    <source>
        <dbReference type="ARBA" id="ARBA00022741"/>
    </source>
</evidence>
<evidence type="ECO:0000256" key="1">
    <source>
        <dbReference type="ARBA" id="ARBA00000851"/>
    </source>
</evidence>
<dbReference type="RefSeq" id="WP_013547230.1">
    <property type="nucleotide sequence ID" value="NC_014933.1"/>
</dbReference>
<keyword evidence="5 10" id="KW-0680">Restriction system</keyword>
<dbReference type="GO" id="GO:0005524">
    <property type="term" value="F:ATP binding"/>
    <property type="evidence" value="ECO:0007669"/>
    <property type="project" value="UniProtKB-KW"/>
</dbReference>
<comment type="function">
    <text evidence="10">Subunit R is required for both nuclease and ATPase activities, but not for modification.</text>
</comment>
<evidence type="ECO:0000256" key="6">
    <source>
        <dbReference type="ARBA" id="ARBA00022759"/>
    </source>
</evidence>
<dbReference type="InterPro" id="IPR014001">
    <property type="entry name" value="Helicase_ATP-bd"/>
</dbReference>
<keyword evidence="7 10" id="KW-0378">Hydrolase</keyword>
<dbReference type="STRING" id="693979.Bache_1633"/>
<dbReference type="Gene3D" id="3.40.50.300">
    <property type="entry name" value="P-loop containing nucleotide triphosphate hydrolases"/>
    <property type="match status" value="2"/>
</dbReference>
<accession>E6SWT4</accession>
<dbReference type="InterPro" id="IPR055180">
    <property type="entry name" value="HsdR_RecA-like_helicase_dom_2"/>
</dbReference>
<dbReference type="InterPro" id="IPR004473">
    <property type="entry name" value="Restrct_endonuc_typeI_HsdR"/>
</dbReference>
<dbReference type="eggNOG" id="COG0610">
    <property type="taxonomic scope" value="Bacteria"/>
</dbReference>
<evidence type="ECO:0000313" key="12">
    <source>
        <dbReference type="EMBL" id="ADV43636.1"/>
    </source>
</evidence>
<dbReference type="InterPro" id="IPR027417">
    <property type="entry name" value="P-loop_NTPase"/>
</dbReference>
<dbReference type="EC" id="3.1.21.3" evidence="10"/>
<proteinExistence type="inferred from homology"/>
<comment type="subunit">
    <text evidence="10">The type I restriction/modification system is composed of three polypeptides R, M and S.</text>
</comment>
<dbReference type="EMBL" id="CP002352">
    <property type="protein sequence ID" value="ADV43636.1"/>
    <property type="molecule type" value="Genomic_DNA"/>
</dbReference>
<dbReference type="Proteomes" id="UP000008630">
    <property type="component" value="Chromosome"/>
</dbReference>
<keyword evidence="13" id="KW-1185">Reference proteome</keyword>
<dbReference type="GO" id="GO:0009035">
    <property type="term" value="F:type I site-specific deoxyribonuclease activity"/>
    <property type="evidence" value="ECO:0007669"/>
    <property type="project" value="UniProtKB-EC"/>
</dbReference>